<dbReference type="Proteomes" id="UP000091918">
    <property type="component" value="Unassembled WGS sequence"/>
</dbReference>
<name>A0A1B7NMA5_9EURO</name>
<feature type="compositionally biased region" description="Polar residues" evidence="1">
    <location>
        <begin position="301"/>
        <end position="321"/>
    </location>
</feature>
<gene>
    <name evidence="2" type="ORF">ACJ72_07741</name>
</gene>
<organism evidence="2 3">
    <name type="scientific">Emergomyces africanus</name>
    <dbReference type="NCBI Taxonomy" id="1955775"/>
    <lineage>
        <taxon>Eukaryota</taxon>
        <taxon>Fungi</taxon>
        <taxon>Dikarya</taxon>
        <taxon>Ascomycota</taxon>
        <taxon>Pezizomycotina</taxon>
        <taxon>Eurotiomycetes</taxon>
        <taxon>Eurotiomycetidae</taxon>
        <taxon>Onygenales</taxon>
        <taxon>Ajellomycetaceae</taxon>
        <taxon>Emergomyces</taxon>
    </lineage>
</organism>
<feature type="compositionally biased region" description="Polar residues" evidence="1">
    <location>
        <begin position="124"/>
        <end position="142"/>
    </location>
</feature>
<protein>
    <submittedName>
        <fullName evidence="2">Uncharacterized protein</fullName>
    </submittedName>
</protein>
<proteinExistence type="predicted"/>
<dbReference type="OrthoDB" id="5371646at2759"/>
<dbReference type="STRING" id="1658172.A0A1B7NMA5"/>
<dbReference type="EMBL" id="LGUA01001881">
    <property type="protein sequence ID" value="OAX77953.1"/>
    <property type="molecule type" value="Genomic_DNA"/>
</dbReference>
<accession>A0A1B7NMA5</accession>
<keyword evidence="3" id="KW-1185">Reference proteome</keyword>
<feature type="region of interest" description="Disordered" evidence="1">
    <location>
        <begin position="73"/>
        <end position="321"/>
    </location>
</feature>
<feature type="compositionally biased region" description="Polar residues" evidence="1">
    <location>
        <begin position="217"/>
        <end position="230"/>
    </location>
</feature>
<evidence type="ECO:0000256" key="1">
    <source>
        <dbReference type="SAM" id="MobiDB-lite"/>
    </source>
</evidence>
<evidence type="ECO:0000313" key="2">
    <source>
        <dbReference type="EMBL" id="OAX77953.1"/>
    </source>
</evidence>
<sequence>MSNPPDIWTDEEKTFLLTEIIKKAKVPPVYLYNMIQEHRISPAFMEIPLPPGRSLIACQNAYYHMGQEYGAIPQHRQSLPGPSPPLQISPGDRKRPLPPPPPDKPHAGHRPIQPKPNPPGRYPSTDSRTSQQLSPSVDSSLFQEPPRKRGRPSKEELRRRSQVAQARGEAYPLLKRDLPRPGIRLAPSMPTGAATDAPPFSAGRPQVMDSHVYGAQMHQSDPLVSQTQDIQVHRAPRPQQPGPSTGAPVGQSPNLGRGESTPRTTIEGQTPLPTTSLAPAFKGTNLPSSVPTSPRPEAPLDSSTSAAENGKDTNPTSGSAS</sequence>
<feature type="compositionally biased region" description="Polar residues" evidence="1">
    <location>
        <begin position="261"/>
        <end position="277"/>
    </location>
</feature>
<reference evidence="2 3" key="1">
    <citation type="submission" date="2015-07" db="EMBL/GenBank/DDBJ databases">
        <title>Emmonsia species relationships and genome sequence.</title>
        <authorList>
            <person name="Cuomo C.A."/>
            <person name="Schwartz I.S."/>
            <person name="Kenyon C."/>
            <person name="de Hoog G.S."/>
            <person name="Govender N.P."/>
            <person name="Botha A."/>
            <person name="Moreno L."/>
            <person name="de Vries M."/>
            <person name="Munoz J.F."/>
            <person name="Stielow J.B."/>
        </authorList>
    </citation>
    <scope>NUCLEOTIDE SEQUENCE [LARGE SCALE GENOMIC DNA]</scope>
    <source>
        <strain evidence="2 3">CBS 136260</strain>
    </source>
</reference>
<comment type="caution">
    <text evidence="2">The sequence shown here is derived from an EMBL/GenBank/DDBJ whole genome shotgun (WGS) entry which is preliminary data.</text>
</comment>
<evidence type="ECO:0000313" key="3">
    <source>
        <dbReference type="Proteomes" id="UP000091918"/>
    </source>
</evidence>
<dbReference type="AlphaFoldDB" id="A0A1B7NMA5"/>